<protein>
    <submittedName>
        <fullName evidence="1">Pyridoxal phosphate-dependent transferase</fullName>
    </submittedName>
</protein>
<evidence type="ECO:0000313" key="2">
    <source>
        <dbReference type="Proteomes" id="UP001172155"/>
    </source>
</evidence>
<comment type="caution">
    <text evidence="1">The sequence shown here is derived from an EMBL/GenBank/DDBJ whole genome shotgun (WGS) entry which is preliminary data.</text>
</comment>
<dbReference type="InterPro" id="IPR015424">
    <property type="entry name" value="PyrdxlP-dep_Trfase"/>
</dbReference>
<dbReference type="Proteomes" id="UP001172155">
    <property type="component" value="Unassembled WGS sequence"/>
</dbReference>
<dbReference type="InterPro" id="IPR015421">
    <property type="entry name" value="PyrdxlP-dep_Trfase_major"/>
</dbReference>
<keyword evidence="1" id="KW-0808">Transferase</keyword>
<proteinExistence type="predicted"/>
<dbReference type="AlphaFoldDB" id="A0AA40F455"/>
<dbReference type="EMBL" id="JAUKUD010000002">
    <property type="protein sequence ID" value="KAK0750710.1"/>
    <property type="molecule type" value="Genomic_DNA"/>
</dbReference>
<organism evidence="1 2">
    <name type="scientific">Schizothecium vesticola</name>
    <dbReference type="NCBI Taxonomy" id="314040"/>
    <lineage>
        <taxon>Eukaryota</taxon>
        <taxon>Fungi</taxon>
        <taxon>Dikarya</taxon>
        <taxon>Ascomycota</taxon>
        <taxon>Pezizomycotina</taxon>
        <taxon>Sordariomycetes</taxon>
        <taxon>Sordariomycetidae</taxon>
        <taxon>Sordariales</taxon>
        <taxon>Schizotheciaceae</taxon>
        <taxon>Schizothecium</taxon>
    </lineage>
</organism>
<accession>A0AA40F455</accession>
<gene>
    <name evidence="1" type="ORF">B0T18DRAFT_386952</name>
</gene>
<dbReference type="GO" id="GO:0016740">
    <property type="term" value="F:transferase activity"/>
    <property type="evidence" value="ECO:0007669"/>
    <property type="project" value="UniProtKB-KW"/>
</dbReference>
<keyword evidence="2" id="KW-1185">Reference proteome</keyword>
<dbReference type="Gene3D" id="3.40.640.10">
    <property type="entry name" value="Type I PLP-dependent aspartate aminotransferase-like (Major domain)"/>
    <property type="match status" value="1"/>
</dbReference>
<reference evidence="1" key="1">
    <citation type="submission" date="2023-06" db="EMBL/GenBank/DDBJ databases">
        <title>Genome-scale phylogeny and comparative genomics of the fungal order Sordariales.</title>
        <authorList>
            <consortium name="Lawrence Berkeley National Laboratory"/>
            <person name="Hensen N."/>
            <person name="Bonometti L."/>
            <person name="Westerberg I."/>
            <person name="Brannstrom I.O."/>
            <person name="Guillou S."/>
            <person name="Cros-Aarteil S."/>
            <person name="Calhoun S."/>
            <person name="Haridas S."/>
            <person name="Kuo A."/>
            <person name="Mondo S."/>
            <person name="Pangilinan J."/>
            <person name="Riley R."/>
            <person name="LaButti K."/>
            <person name="Andreopoulos B."/>
            <person name="Lipzen A."/>
            <person name="Chen C."/>
            <person name="Yanf M."/>
            <person name="Daum C."/>
            <person name="Ng V."/>
            <person name="Clum A."/>
            <person name="Steindorff A."/>
            <person name="Ohm R."/>
            <person name="Martin F."/>
            <person name="Silar P."/>
            <person name="Natvig D."/>
            <person name="Lalanne C."/>
            <person name="Gautier V."/>
            <person name="Ament-velasquez S.L."/>
            <person name="Kruys A."/>
            <person name="Hutchinson M.I."/>
            <person name="Powell A.J."/>
            <person name="Barry K."/>
            <person name="Miller A.N."/>
            <person name="Grigoriev I.V."/>
            <person name="Debuchy R."/>
            <person name="Gladieux P."/>
            <person name="Thoren M.H."/>
            <person name="Johannesson H."/>
        </authorList>
    </citation>
    <scope>NUCLEOTIDE SEQUENCE</scope>
    <source>
        <strain evidence="1">SMH3187-1</strain>
    </source>
</reference>
<evidence type="ECO:0000313" key="1">
    <source>
        <dbReference type="EMBL" id="KAK0750710.1"/>
    </source>
</evidence>
<dbReference type="SUPFAM" id="SSF53383">
    <property type="entry name" value="PLP-dependent transferases"/>
    <property type="match status" value="1"/>
</dbReference>
<name>A0AA40F455_9PEZI</name>
<sequence>MASTENITHQAINSYSIGPRAENLDEFRNISVILDEIQRARETYFKEDVENGYTFIPPSVQQSDEFKRVTAKVAKAVQQTARLLGEHSIPFWNPRYQVHMCTDLTVPSLLGYFMTIIYNPNNVAFEVSPITTVAETEVGEQMCDMFGFNNHPKSKNEPKGWAHITSGGTVANLESLWLAVLTTTLAPARNLKFYPLAIRKAIDDVDGPLRFLPKGFKVRTCQGRSKPFRELSTWEMLNLRPKTILDTPDQLYSEFGITPTFLNEALDQYKI</sequence>